<dbReference type="Proteomes" id="UP000246744">
    <property type="component" value="Unassembled WGS sequence"/>
</dbReference>
<organism evidence="1 2">
    <name type="scientific">Mangrovibacter plantisponsor</name>
    <dbReference type="NCBI Taxonomy" id="451513"/>
    <lineage>
        <taxon>Bacteria</taxon>
        <taxon>Pseudomonadati</taxon>
        <taxon>Pseudomonadota</taxon>
        <taxon>Gammaproteobacteria</taxon>
        <taxon>Enterobacterales</taxon>
        <taxon>Enterobacteriaceae</taxon>
        <taxon>Mangrovibacter</taxon>
    </lineage>
</organism>
<dbReference type="AlphaFoldDB" id="A0A317Q7G1"/>
<evidence type="ECO:0000313" key="1">
    <source>
        <dbReference type="EMBL" id="PWW12573.1"/>
    </source>
</evidence>
<keyword evidence="2" id="KW-1185">Reference proteome</keyword>
<comment type="caution">
    <text evidence="1">The sequence shown here is derived from an EMBL/GenBank/DDBJ whole genome shotgun (WGS) entry which is preliminary data.</text>
</comment>
<gene>
    <name evidence="1" type="ORF">DES37_101141</name>
</gene>
<accession>A0A317Q7G1</accession>
<name>A0A317Q7G1_9ENTR</name>
<dbReference type="EMBL" id="QGTS01000001">
    <property type="protein sequence ID" value="PWW12573.1"/>
    <property type="molecule type" value="Genomic_DNA"/>
</dbReference>
<proteinExistence type="predicted"/>
<protein>
    <submittedName>
        <fullName evidence="1">Uncharacterized protein</fullName>
    </submittedName>
</protein>
<reference evidence="1 2" key="1">
    <citation type="submission" date="2018-05" db="EMBL/GenBank/DDBJ databases">
        <title>Genomic Encyclopedia of Type Strains, Phase IV (KMG-IV): sequencing the most valuable type-strain genomes for metagenomic binning, comparative biology and taxonomic classification.</title>
        <authorList>
            <person name="Goeker M."/>
        </authorList>
    </citation>
    <scope>NUCLEOTIDE SEQUENCE [LARGE SCALE GENOMIC DNA]</scope>
    <source>
        <strain evidence="1 2">DSM 19579</strain>
    </source>
</reference>
<evidence type="ECO:0000313" key="2">
    <source>
        <dbReference type="Proteomes" id="UP000246744"/>
    </source>
</evidence>
<sequence>MTSDTYVFVIHGGTRYMMDKPGYKQPDSFNLSRSKEC</sequence>